<feature type="region of interest" description="Disordered" evidence="1">
    <location>
        <begin position="574"/>
        <end position="600"/>
    </location>
</feature>
<keyword evidence="3" id="KW-1185">Reference proteome</keyword>
<feature type="region of interest" description="Disordered" evidence="1">
    <location>
        <begin position="206"/>
        <end position="248"/>
    </location>
</feature>
<feature type="region of interest" description="Disordered" evidence="1">
    <location>
        <begin position="351"/>
        <end position="382"/>
    </location>
</feature>
<name>A0AAD7TLX2_9APHY</name>
<accession>A0AAD7TLX2</accession>
<proteinExistence type="predicted"/>
<feature type="compositionally biased region" description="Polar residues" evidence="1">
    <location>
        <begin position="367"/>
        <end position="380"/>
    </location>
</feature>
<feature type="compositionally biased region" description="Polar residues" evidence="1">
    <location>
        <begin position="575"/>
        <end position="590"/>
    </location>
</feature>
<feature type="compositionally biased region" description="Polar residues" evidence="1">
    <location>
        <begin position="236"/>
        <end position="246"/>
    </location>
</feature>
<evidence type="ECO:0000256" key="1">
    <source>
        <dbReference type="SAM" id="MobiDB-lite"/>
    </source>
</evidence>
<organism evidence="2 3">
    <name type="scientific">Trametes cubensis</name>
    <dbReference type="NCBI Taxonomy" id="1111947"/>
    <lineage>
        <taxon>Eukaryota</taxon>
        <taxon>Fungi</taxon>
        <taxon>Dikarya</taxon>
        <taxon>Basidiomycota</taxon>
        <taxon>Agaricomycotina</taxon>
        <taxon>Agaricomycetes</taxon>
        <taxon>Polyporales</taxon>
        <taxon>Polyporaceae</taxon>
        <taxon>Trametes</taxon>
    </lineage>
</organism>
<gene>
    <name evidence="2" type="ORF">ONZ51_g10143</name>
</gene>
<dbReference type="EMBL" id="JAPEVG010000381">
    <property type="protein sequence ID" value="KAJ8463617.1"/>
    <property type="molecule type" value="Genomic_DNA"/>
</dbReference>
<evidence type="ECO:0000313" key="2">
    <source>
        <dbReference type="EMBL" id="KAJ8463617.1"/>
    </source>
</evidence>
<reference evidence="2" key="1">
    <citation type="submission" date="2022-11" db="EMBL/GenBank/DDBJ databases">
        <title>Genome Sequence of Cubamyces cubensis.</title>
        <authorList>
            <person name="Buettner E."/>
        </authorList>
    </citation>
    <scope>NUCLEOTIDE SEQUENCE</scope>
    <source>
        <strain evidence="2">MPL-01</strain>
    </source>
</reference>
<comment type="caution">
    <text evidence="2">The sequence shown here is derived from an EMBL/GenBank/DDBJ whole genome shotgun (WGS) entry which is preliminary data.</text>
</comment>
<feature type="region of interest" description="Disordered" evidence="1">
    <location>
        <begin position="676"/>
        <end position="695"/>
    </location>
</feature>
<protein>
    <submittedName>
        <fullName evidence="2">Uncharacterized protein</fullName>
    </submittedName>
</protein>
<dbReference type="AlphaFoldDB" id="A0AAD7TLX2"/>
<sequence length="737" mass="81844">MADSETSSKIVYSPSPGSYAVIRLNPVAMVEPLGDHQALLQARCMHPKLYLLCLYWVLQTLVAREKPAADDCLAGVGASVARSAMARCISSDMCPPVFPNTSHPNGREPLRPQPESLFPYDNCYHWFDVKARIRIRARPEEFDETNAVALSVRSRMQMSRSWDEDGLRMSADQRALQAARESPRQLDVDPNPPSCFSLQTYTTPETHDIHGEGVPCGRADASASRDSEDVDHPSVISESGPTTASEANPKRSIEAINAMGIFTGPDDDADLLPLVDLWISELADHLKQEDIPSPLEMFAEFDEIVRIVKEARVRSYTAMTAPALTRTQHGDSDESCDTMAELKRKLVENNSVGRTTPPLVPRRHINEPNTTRRPPTSTLNLRDKITFCPSPGSYAVIRLDPVAMVQRFDDPQALLQAQAMRPKSYLVYLVWDLALPFPDQPWYAFEIQPIAPSLRSEDKAQGITSDMCIPIFPNTHHPAGRDPLRPEPEGFFPYGNCYHWFNAKTCVRVLARPENFDETNAVALDIRTDIRMMRHWEEDGVRMFDNRARCQSDSGTGHRSPVNSQTLVGAHISPASENTSCTDSASTSESHNGRLEGTSTHSLEDVAAMGIFSGPDADMEVVPLVDLWISELQEHLKQEDIPSPLEMYAEFEHIAKIVQDARIRSYAAMTAAGSPESRSSVISNDPEGSLNATHDYHGSSGLRSVRLTWRRLRAQAQQIVSRIKRALSLQVPGSPAS</sequence>
<feature type="region of interest" description="Disordered" evidence="1">
    <location>
        <begin position="173"/>
        <end position="192"/>
    </location>
</feature>
<dbReference type="Proteomes" id="UP001215151">
    <property type="component" value="Unassembled WGS sequence"/>
</dbReference>
<feature type="compositionally biased region" description="Basic and acidic residues" evidence="1">
    <location>
        <begin position="223"/>
        <end position="232"/>
    </location>
</feature>
<evidence type="ECO:0000313" key="3">
    <source>
        <dbReference type="Proteomes" id="UP001215151"/>
    </source>
</evidence>